<accession>A0A8K1GBU6</accession>
<gene>
    <name evidence="1" type="ORF">HGM15179_011294</name>
</gene>
<comment type="caution">
    <text evidence="1">The sequence shown here is derived from an EMBL/GenBank/DDBJ whole genome shotgun (WGS) entry which is preliminary data.</text>
</comment>
<organism evidence="1 2">
    <name type="scientific">Zosterops borbonicus</name>
    <dbReference type="NCBI Taxonomy" id="364589"/>
    <lineage>
        <taxon>Eukaryota</taxon>
        <taxon>Metazoa</taxon>
        <taxon>Chordata</taxon>
        <taxon>Craniata</taxon>
        <taxon>Vertebrata</taxon>
        <taxon>Euteleostomi</taxon>
        <taxon>Archelosauria</taxon>
        <taxon>Archosauria</taxon>
        <taxon>Dinosauria</taxon>
        <taxon>Saurischia</taxon>
        <taxon>Theropoda</taxon>
        <taxon>Coelurosauria</taxon>
        <taxon>Aves</taxon>
        <taxon>Neognathae</taxon>
        <taxon>Neoaves</taxon>
        <taxon>Telluraves</taxon>
        <taxon>Australaves</taxon>
        <taxon>Passeriformes</taxon>
        <taxon>Sylvioidea</taxon>
        <taxon>Zosteropidae</taxon>
        <taxon>Zosterops</taxon>
    </lineage>
</organism>
<proteinExistence type="predicted"/>
<evidence type="ECO:0000313" key="2">
    <source>
        <dbReference type="Proteomes" id="UP000796761"/>
    </source>
</evidence>
<name>A0A8K1GBU6_9PASS</name>
<evidence type="ECO:0008006" key="3">
    <source>
        <dbReference type="Google" id="ProtNLM"/>
    </source>
</evidence>
<evidence type="ECO:0000313" key="1">
    <source>
        <dbReference type="EMBL" id="TRZ15795.1"/>
    </source>
</evidence>
<dbReference type="AlphaFoldDB" id="A0A8K1GBU6"/>
<reference evidence="1" key="1">
    <citation type="submission" date="2019-04" db="EMBL/GenBank/DDBJ databases">
        <title>Genome assembly of Zosterops borbonicus 15179.</title>
        <authorList>
            <person name="Leroy T."/>
            <person name="Anselmetti Y."/>
            <person name="Tilak M.-K."/>
            <person name="Nabholz B."/>
        </authorList>
    </citation>
    <scope>NUCLEOTIDE SEQUENCE</scope>
    <source>
        <strain evidence="1">HGM_15179</strain>
        <tissue evidence="1">Muscle</tissue>
    </source>
</reference>
<dbReference type="OrthoDB" id="416454at2759"/>
<dbReference type="EMBL" id="SWJQ01000351">
    <property type="protein sequence ID" value="TRZ15795.1"/>
    <property type="molecule type" value="Genomic_DNA"/>
</dbReference>
<protein>
    <recommendedName>
        <fullName evidence="3">Reverse transcriptase</fullName>
    </recommendedName>
</protein>
<dbReference type="Proteomes" id="UP000796761">
    <property type="component" value="Unassembled WGS sequence"/>
</dbReference>
<dbReference type="PANTHER" id="PTHR33332">
    <property type="entry name" value="REVERSE TRANSCRIPTASE DOMAIN-CONTAINING PROTEIN"/>
    <property type="match status" value="1"/>
</dbReference>
<keyword evidence="2" id="KW-1185">Reference proteome</keyword>
<sequence>MCAQVAKKAKGILACTSNSGQQEQDRDFSSVFAIDEVTPQVLCPILGPSLQEGHGWAGMSLEKDSRAGQLSVGWATLLALIRPTVRCVGLWLRSAFALAVSAVVRKRGHSRLREKDFIRAILFVDNSSYSCTLLEKLAAYSLYRSTLCWVMNWLDGRAQRVAVNGAVSSWQPVTIGALHGSVLSTVLFNIFFDDLDEGIESTISKFADDSKLEESVHLLEDRRALQRDLDMLD</sequence>